<dbReference type="SUPFAM" id="SSF46785">
    <property type="entry name" value="Winged helix' DNA-binding domain"/>
    <property type="match status" value="1"/>
</dbReference>
<protein>
    <submittedName>
        <fullName evidence="6">Ich1 protein</fullName>
    </submittedName>
</protein>
<dbReference type="GO" id="GO:0008171">
    <property type="term" value="F:O-methyltransferase activity"/>
    <property type="evidence" value="ECO:0007669"/>
    <property type="project" value="InterPro"/>
</dbReference>
<reference evidence="6" key="1">
    <citation type="submission" date="2020-05" db="EMBL/GenBank/DDBJ databases">
        <title>Mycena genomes resolve the evolution of fungal bioluminescence.</title>
        <authorList>
            <person name="Tsai I.J."/>
        </authorList>
    </citation>
    <scope>NUCLEOTIDE SEQUENCE</scope>
    <source>
        <strain evidence="6">110903Hualien_Pintung</strain>
    </source>
</reference>
<feature type="compositionally biased region" description="Low complexity" evidence="4">
    <location>
        <begin position="737"/>
        <end position="750"/>
    </location>
</feature>
<evidence type="ECO:0000256" key="1">
    <source>
        <dbReference type="ARBA" id="ARBA00022603"/>
    </source>
</evidence>
<dbReference type="PANTHER" id="PTHR43712:SF2">
    <property type="entry name" value="O-METHYLTRANSFERASE CICE"/>
    <property type="match status" value="1"/>
</dbReference>
<feature type="region of interest" description="Disordered" evidence="4">
    <location>
        <begin position="53"/>
        <end position="88"/>
    </location>
</feature>
<dbReference type="Gene3D" id="3.40.50.150">
    <property type="entry name" value="Vaccinia Virus protein VP39"/>
    <property type="match status" value="1"/>
</dbReference>
<comment type="caution">
    <text evidence="6">The sequence shown here is derived from an EMBL/GenBank/DDBJ whole genome shotgun (WGS) entry which is preliminary data.</text>
</comment>
<dbReference type="PANTHER" id="PTHR43712">
    <property type="entry name" value="PUTATIVE (AFU_ORTHOLOGUE AFUA_4G14580)-RELATED"/>
    <property type="match status" value="1"/>
</dbReference>
<evidence type="ECO:0000259" key="5">
    <source>
        <dbReference type="Pfam" id="PF00891"/>
    </source>
</evidence>
<dbReference type="InterPro" id="IPR016461">
    <property type="entry name" value="COMT-like"/>
</dbReference>
<feature type="region of interest" description="Disordered" evidence="4">
    <location>
        <begin position="843"/>
        <end position="869"/>
    </location>
</feature>
<dbReference type="PROSITE" id="PS51683">
    <property type="entry name" value="SAM_OMT_II"/>
    <property type="match status" value="1"/>
</dbReference>
<feature type="compositionally biased region" description="Pro residues" evidence="4">
    <location>
        <begin position="858"/>
        <end position="867"/>
    </location>
</feature>
<evidence type="ECO:0000313" key="6">
    <source>
        <dbReference type="EMBL" id="KAF7304344.1"/>
    </source>
</evidence>
<dbReference type="EMBL" id="JACAZE010000011">
    <property type="protein sequence ID" value="KAF7304344.1"/>
    <property type="molecule type" value="Genomic_DNA"/>
</dbReference>
<dbReference type="InterPro" id="IPR036388">
    <property type="entry name" value="WH-like_DNA-bd_sf"/>
</dbReference>
<keyword evidence="3" id="KW-0949">S-adenosyl-L-methionine</keyword>
<dbReference type="Gene3D" id="1.10.10.10">
    <property type="entry name" value="Winged helix-like DNA-binding domain superfamily/Winged helix DNA-binding domain"/>
    <property type="match status" value="1"/>
</dbReference>
<evidence type="ECO:0000256" key="3">
    <source>
        <dbReference type="ARBA" id="ARBA00022691"/>
    </source>
</evidence>
<accession>A0A8H6W9P2</accession>
<feature type="domain" description="O-methyltransferase C-terminal" evidence="5">
    <location>
        <begin position="466"/>
        <end position="594"/>
    </location>
</feature>
<evidence type="ECO:0000313" key="7">
    <source>
        <dbReference type="Proteomes" id="UP000613580"/>
    </source>
</evidence>
<dbReference type="SUPFAM" id="SSF53335">
    <property type="entry name" value="S-adenosyl-L-methionine-dependent methyltransferases"/>
    <property type="match status" value="1"/>
</dbReference>
<dbReference type="InterPro" id="IPR029063">
    <property type="entry name" value="SAM-dependent_MTases_sf"/>
</dbReference>
<feature type="compositionally biased region" description="Pro residues" evidence="4">
    <location>
        <begin position="54"/>
        <end position="63"/>
    </location>
</feature>
<dbReference type="AlphaFoldDB" id="A0A8H6W9P2"/>
<evidence type="ECO:0000256" key="2">
    <source>
        <dbReference type="ARBA" id="ARBA00022679"/>
    </source>
</evidence>
<evidence type="ECO:0000256" key="4">
    <source>
        <dbReference type="SAM" id="MobiDB-lite"/>
    </source>
</evidence>
<keyword evidence="7" id="KW-1185">Reference proteome</keyword>
<sequence>MTGIQTRSTDYCVQQPTCPPTTMTFAVLRALHTIVGDALSEIEHVYADVAGPYASPPPSPTSPAPTSTVPDFPALDAPSDPSSLSEQLTAHPTVAAAITRIVAAAGQLSATVHPPFLTICDAAMGYHLPSCLRLLEAAHIPEMLREGPLHVRELANKTGVEQAKLAHILRLLATHHFLREVAPDVFATNRISSLLDSGKPVASLQANPERKYDGDASAVAAFVGLCTDELHKSSAYITEAVFPDAAKIYPELERSLTARSPISTTATTTTLPAHSDPTRSPFNHAFGCAGVGYFAWLEGEGCTAQEDDPKQDEPPPPAPKKSHRRLRSFGGSTSSSEKTPPPPKPGSSHSVVLTSPKVNPNQFRLERFGKAMAGTGSWEAPGAVLAGFDWASLPPGSTIVDVGGGIGSTTMVLASEYAGEAGSEGRLRHRACCMLLMRSAGLRFVVQDRAVVVEMGEKAWRAKCPELLDSGAVRFQVHDFFTPQPILKAAVYFLRVVLHDWPDAFAQKILLRLREAASSDTRLVIGDWVLPMACVDDFGDVEGAEKMLAPAPLLPNLGKASANVYWMDMTMHAAFNAQERTLREIVALAASAGWKVIKVTKAPGSLFGHIVAVPVPVPISAARRSRGRAGSGSAFAEAEAAEESKKNTESGNGEGLDNVVERASSRCGTPTFGSRVELPSRGPAKLRKPFGYGAPTAATVLKQAAPIMRAVKRNKPSPLTATTTSTMPASPLPSPLPSNNSSLRSILVSSPRPPPPTSPVVTLVRGRVDSGSQNQAQRPLARSRTPFRPPGPGYAQSSTSPGQSPIPGSPRPTLGRRSSHAQLSPSSANNAVKAGLLRHMPSSPVLKQSSSRTSNKPYPGPPSPVPVQVPSRIPALLRRASAAQLHPPPPLPSTPKQQQNTLLSPLGSIRRMGSMLLPARTVDFGRSLNLNRRKGMESDDIDAYEMSDDDVGVSVGAGEGVRRPMSPGLLPAGSVLAEAAKIERGAFRRGSPDD</sequence>
<dbReference type="Proteomes" id="UP000613580">
    <property type="component" value="Unassembled WGS sequence"/>
</dbReference>
<organism evidence="6 7">
    <name type="scientific">Mycena chlorophos</name>
    <name type="common">Agaric fungus</name>
    <name type="synonym">Agaricus chlorophos</name>
    <dbReference type="NCBI Taxonomy" id="658473"/>
    <lineage>
        <taxon>Eukaryota</taxon>
        <taxon>Fungi</taxon>
        <taxon>Dikarya</taxon>
        <taxon>Basidiomycota</taxon>
        <taxon>Agaricomycotina</taxon>
        <taxon>Agaricomycetes</taxon>
        <taxon>Agaricomycetidae</taxon>
        <taxon>Agaricales</taxon>
        <taxon>Marasmiineae</taxon>
        <taxon>Mycenaceae</taxon>
        <taxon>Mycena</taxon>
    </lineage>
</organism>
<dbReference type="Pfam" id="PF00891">
    <property type="entry name" value="Methyltransf_2"/>
    <property type="match status" value="1"/>
</dbReference>
<name>A0A8H6W9P2_MYCCL</name>
<feature type="region of interest" description="Disordered" evidence="4">
    <location>
        <begin position="303"/>
        <end position="356"/>
    </location>
</feature>
<proteinExistence type="predicted"/>
<dbReference type="OrthoDB" id="2410195at2759"/>
<dbReference type="GO" id="GO:0032259">
    <property type="term" value="P:methylation"/>
    <property type="evidence" value="ECO:0007669"/>
    <property type="project" value="UniProtKB-KW"/>
</dbReference>
<dbReference type="InterPro" id="IPR036390">
    <property type="entry name" value="WH_DNA-bd_sf"/>
</dbReference>
<gene>
    <name evidence="6" type="ORF">HMN09_00836300</name>
</gene>
<keyword evidence="2" id="KW-0808">Transferase</keyword>
<feature type="region of interest" description="Disordered" evidence="4">
    <location>
        <begin position="626"/>
        <end position="689"/>
    </location>
</feature>
<feature type="compositionally biased region" description="Low complexity" evidence="4">
    <location>
        <begin position="716"/>
        <end position="729"/>
    </location>
</feature>
<keyword evidence="1" id="KW-0489">Methyltransferase</keyword>
<feature type="region of interest" description="Disordered" evidence="4">
    <location>
        <begin position="709"/>
        <end position="828"/>
    </location>
</feature>
<dbReference type="InterPro" id="IPR001077">
    <property type="entry name" value="COMT_C"/>
</dbReference>